<feature type="region of interest" description="Disordered" evidence="1">
    <location>
        <begin position="66"/>
        <end position="94"/>
    </location>
</feature>
<proteinExistence type="predicted"/>
<dbReference type="EMBL" id="JAUJDW010000034">
    <property type="protein sequence ID" value="KAK0650643.1"/>
    <property type="molecule type" value="Genomic_DNA"/>
</dbReference>
<evidence type="ECO:0000256" key="1">
    <source>
        <dbReference type="SAM" id="MobiDB-lite"/>
    </source>
</evidence>
<dbReference type="Proteomes" id="UP001175001">
    <property type="component" value="Unassembled WGS sequence"/>
</dbReference>
<dbReference type="InterPro" id="IPR010730">
    <property type="entry name" value="HET"/>
</dbReference>
<feature type="compositionally biased region" description="Low complexity" evidence="1">
    <location>
        <begin position="83"/>
        <end position="94"/>
    </location>
</feature>
<organism evidence="3 4">
    <name type="scientific">Lasiodiplodia hormozganensis</name>
    <dbReference type="NCBI Taxonomy" id="869390"/>
    <lineage>
        <taxon>Eukaryota</taxon>
        <taxon>Fungi</taxon>
        <taxon>Dikarya</taxon>
        <taxon>Ascomycota</taxon>
        <taxon>Pezizomycotina</taxon>
        <taxon>Dothideomycetes</taxon>
        <taxon>Dothideomycetes incertae sedis</taxon>
        <taxon>Botryosphaeriales</taxon>
        <taxon>Botryosphaeriaceae</taxon>
        <taxon>Lasiodiplodia</taxon>
    </lineage>
</organism>
<feature type="compositionally biased region" description="Basic and acidic residues" evidence="1">
    <location>
        <begin position="72"/>
        <end position="82"/>
    </location>
</feature>
<evidence type="ECO:0000259" key="2">
    <source>
        <dbReference type="Pfam" id="PF06985"/>
    </source>
</evidence>
<evidence type="ECO:0000313" key="3">
    <source>
        <dbReference type="EMBL" id="KAK0650643.1"/>
    </source>
</evidence>
<name>A0AA39YDP5_9PEZI</name>
<protein>
    <recommendedName>
        <fullName evidence="2">Heterokaryon incompatibility domain-containing protein</fullName>
    </recommendedName>
</protein>
<dbReference type="AlphaFoldDB" id="A0AA39YDP5"/>
<feature type="compositionally biased region" description="Polar residues" evidence="1">
    <location>
        <begin position="120"/>
        <end position="132"/>
    </location>
</feature>
<feature type="region of interest" description="Disordered" evidence="1">
    <location>
        <begin position="250"/>
        <end position="277"/>
    </location>
</feature>
<sequence>MNTDLSLSLRDLSRSSVADQHQSKKDDSNNLIAQLLDVQDQYLLHNLKSLAWITNLQCLTTHDPLARKRKSHPDDTSSHDHLTATPTTRTLTRTTVNGRSGDYIAISYPWTADADAGEEPTSSSSTLDSPATGSWRIRASSSSSSAASSRTLTSVSAVRNAVLDRAWRCAEALGCARLWIDRECVPQEIDDDDDSAAAAVEKEQALNTMDLVYQLSDWPVALLFRPVGSEEDLRLFEKVMMRKLLKGGSGPGFKSGGGSGGGSGGVSRPGDERLKDSVDAETARAALRILREVTDDPWWERAWTFQEDYCAGPKMSLLIPLKDRRWWRKKRKYEFWRTGDVPGELMVSSVEFHKAATRFCLAYMKSAFVSNEEKGICRTVIRKAGRYSYTILYDGISSASDYSRTMTTRILEDIAHRNARFRADLLPIASNCCEYGVRLDTNRLSKSDISLAVCILALWLLNGEIYKTHVEKTPAELEAMDIFEYLKAISLDNFSPPLQRAAGYGNWTAKSQQMASSFTLRINIHLKISLKMD</sequence>
<feature type="domain" description="Heterokaryon incompatibility" evidence="2">
    <location>
        <begin position="103"/>
        <end position="307"/>
    </location>
</feature>
<comment type="caution">
    <text evidence="3">The sequence shown here is derived from an EMBL/GenBank/DDBJ whole genome shotgun (WGS) entry which is preliminary data.</text>
</comment>
<feature type="region of interest" description="Disordered" evidence="1">
    <location>
        <begin position="114"/>
        <end position="134"/>
    </location>
</feature>
<accession>A0AA39YDP5</accession>
<keyword evidence="4" id="KW-1185">Reference proteome</keyword>
<feature type="compositionally biased region" description="Low complexity" evidence="1">
    <location>
        <begin position="1"/>
        <end position="16"/>
    </location>
</feature>
<reference evidence="3" key="1">
    <citation type="submission" date="2023-06" db="EMBL/GenBank/DDBJ databases">
        <title>Multi-omics analyses reveal the molecular pathogenesis toolkit of Lasiodiplodia hormozganensis, a cross-kingdom pathogen.</title>
        <authorList>
            <person name="Felix C."/>
            <person name="Meneses R."/>
            <person name="Goncalves M.F.M."/>
            <person name="Tilleman L."/>
            <person name="Duarte A.S."/>
            <person name="Jorrin-Novo J.V."/>
            <person name="Van De Peer Y."/>
            <person name="Deforce D."/>
            <person name="Van Nieuwerburgh F."/>
            <person name="Esteves A.C."/>
            <person name="Alves A."/>
        </authorList>
    </citation>
    <scope>NUCLEOTIDE SEQUENCE</scope>
    <source>
        <strain evidence="3">CBS 339.90</strain>
    </source>
</reference>
<feature type="region of interest" description="Disordered" evidence="1">
    <location>
        <begin position="1"/>
        <end position="27"/>
    </location>
</feature>
<gene>
    <name evidence="3" type="ORF">DIS24_g6691</name>
</gene>
<evidence type="ECO:0000313" key="4">
    <source>
        <dbReference type="Proteomes" id="UP001175001"/>
    </source>
</evidence>
<dbReference type="Pfam" id="PF06985">
    <property type="entry name" value="HET"/>
    <property type="match status" value="1"/>
</dbReference>
<feature type="compositionally biased region" description="Gly residues" evidence="1">
    <location>
        <begin position="250"/>
        <end position="267"/>
    </location>
</feature>